<evidence type="ECO:0000256" key="1">
    <source>
        <dbReference type="SAM" id="MobiDB-lite"/>
    </source>
</evidence>
<accession>A0A5E4M0F5</accession>
<keyword evidence="4" id="KW-1185">Reference proteome</keyword>
<evidence type="ECO:0000313" key="3">
    <source>
        <dbReference type="EMBL" id="VVC24305.1"/>
    </source>
</evidence>
<keyword evidence="2" id="KW-0812">Transmembrane</keyword>
<sequence>MLTRRRARQTRNSHGGTAVNREIPTPDAPSLPALRGWRSAVPRRYYWAAAARCDCDAAGGVCGGGREYCRRRRRNIGRGRARNIKAIYSGLLTARRIQRSGTTGTHRFPLAICHRCRHAIIIIVVVVAAAAAAAAQDRARARVILCFGGTFVTATPGAEGTARPTRYPFVTAVFGIAPRRPPRATAALNVFEPDAGVRVPSQ</sequence>
<dbReference type="EMBL" id="CABPRJ010000001">
    <property type="protein sequence ID" value="VVC24305.1"/>
    <property type="molecule type" value="Genomic_DNA"/>
</dbReference>
<dbReference type="AlphaFoldDB" id="A0A5E4M0F5"/>
<feature type="compositionally biased region" description="Basic residues" evidence="1">
    <location>
        <begin position="1"/>
        <end position="11"/>
    </location>
</feature>
<name>A0A5E4M0F5_9HEMI</name>
<proteinExistence type="predicted"/>
<reference evidence="3 4" key="1">
    <citation type="submission" date="2019-08" db="EMBL/GenBank/DDBJ databases">
        <authorList>
            <person name="Alioto T."/>
            <person name="Alioto T."/>
            <person name="Gomez Garrido J."/>
        </authorList>
    </citation>
    <scope>NUCLEOTIDE SEQUENCE [LARGE SCALE GENOMIC DNA]</scope>
</reference>
<feature type="region of interest" description="Disordered" evidence="1">
    <location>
        <begin position="1"/>
        <end position="27"/>
    </location>
</feature>
<protein>
    <submittedName>
        <fullName evidence="3">Uncharacterized protein</fullName>
    </submittedName>
</protein>
<evidence type="ECO:0000256" key="2">
    <source>
        <dbReference type="SAM" id="Phobius"/>
    </source>
</evidence>
<gene>
    <name evidence="3" type="ORF">CINCED_3A009089</name>
</gene>
<keyword evidence="2" id="KW-0472">Membrane</keyword>
<keyword evidence="2" id="KW-1133">Transmembrane helix</keyword>
<dbReference type="Proteomes" id="UP000325440">
    <property type="component" value="Unassembled WGS sequence"/>
</dbReference>
<evidence type="ECO:0000313" key="4">
    <source>
        <dbReference type="Proteomes" id="UP000325440"/>
    </source>
</evidence>
<organism evidence="3 4">
    <name type="scientific">Cinara cedri</name>
    <dbReference type="NCBI Taxonomy" id="506608"/>
    <lineage>
        <taxon>Eukaryota</taxon>
        <taxon>Metazoa</taxon>
        <taxon>Ecdysozoa</taxon>
        <taxon>Arthropoda</taxon>
        <taxon>Hexapoda</taxon>
        <taxon>Insecta</taxon>
        <taxon>Pterygota</taxon>
        <taxon>Neoptera</taxon>
        <taxon>Paraneoptera</taxon>
        <taxon>Hemiptera</taxon>
        <taxon>Sternorrhyncha</taxon>
        <taxon>Aphidomorpha</taxon>
        <taxon>Aphidoidea</taxon>
        <taxon>Aphididae</taxon>
        <taxon>Lachninae</taxon>
        <taxon>Cinara</taxon>
    </lineage>
</organism>
<feature type="transmembrane region" description="Helical" evidence="2">
    <location>
        <begin position="116"/>
        <end position="135"/>
    </location>
</feature>